<dbReference type="Gene3D" id="3.40.50.10190">
    <property type="entry name" value="BRCT domain"/>
    <property type="match status" value="1"/>
</dbReference>
<keyword evidence="4" id="KW-1185">Reference proteome</keyword>
<protein>
    <recommendedName>
        <fullName evidence="2">BRCT domain-containing protein</fullName>
    </recommendedName>
</protein>
<dbReference type="AlphaFoldDB" id="A0AAW1PW91"/>
<feature type="region of interest" description="Disordered" evidence="1">
    <location>
        <begin position="92"/>
        <end position="156"/>
    </location>
</feature>
<feature type="domain" description="BRCT" evidence="2">
    <location>
        <begin position="3"/>
        <end position="46"/>
    </location>
</feature>
<accession>A0AAW1PW91</accession>
<evidence type="ECO:0000256" key="1">
    <source>
        <dbReference type="SAM" id="MobiDB-lite"/>
    </source>
</evidence>
<dbReference type="InterPro" id="IPR036420">
    <property type="entry name" value="BRCT_dom_sf"/>
</dbReference>
<evidence type="ECO:0000313" key="4">
    <source>
        <dbReference type="Proteomes" id="UP001489004"/>
    </source>
</evidence>
<feature type="compositionally biased region" description="Low complexity" evidence="1">
    <location>
        <begin position="92"/>
        <end position="107"/>
    </location>
</feature>
<dbReference type="InterPro" id="IPR001357">
    <property type="entry name" value="BRCT_dom"/>
</dbReference>
<evidence type="ECO:0000313" key="3">
    <source>
        <dbReference type="EMBL" id="KAK9813032.1"/>
    </source>
</evidence>
<name>A0AAW1PW91_9CHLO</name>
<reference evidence="3 4" key="1">
    <citation type="journal article" date="2024" name="Nat. Commun.">
        <title>Phylogenomics reveals the evolutionary origins of lichenization in chlorophyte algae.</title>
        <authorList>
            <person name="Puginier C."/>
            <person name="Libourel C."/>
            <person name="Otte J."/>
            <person name="Skaloud P."/>
            <person name="Haon M."/>
            <person name="Grisel S."/>
            <person name="Petersen M."/>
            <person name="Berrin J.G."/>
            <person name="Delaux P.M."/>
            <person name="Dal Grande F."/>
            <person name="Keller J."/>
        </authorList>
    </citation>
    <scope>NUCLEOTIDE SEQUENCE [LARGE SCALE GENOMIC DNA]</scope>
    <source>
        <strain evidence="3 4">SAG 2043</strain>
    </source>
</reference>
<comment type="caution">
    <text evidence="3">The sequence shown here is derived from an EMBL/GenBank/DDBJ whole genome shotgun (WGS) entry which is preliminary data.</text>
</comment>
<sequence>MITITGTGFTGDARVYIRRLVSELGMKYSGDLVQGLTSHLVAADGGSPATMLAACFLDSAGIDTPGPSPAANEHQQSDNITFRRRRLRPVLSPHSAAASPPKSPAASLVCHSTLGSSSDDSDPEAHQHEVATNFSTSTGRTSAAASQATASNASRGTRRYSADAVIKVAKPLAAAPTQSTAGAYHGYRRSDLRYYEELEVTEGVWGATFAFSMRDPSLGALVYYKDLETDDAYAHELAYTRLLHVYQMPTGQVWVEHLYLFDTADLQALPKGRRYLERNSLSEGELVCGTRVFHSPATVVEEEFWLHASRSAWLRAKAADGGAESKHYFCRKAWDMDTGKAGPLPCALAKCRRAL</sequence>
<dbReference type="Proteomes" id="UP001489004">
    <property type="component" value="Unassembled WGS sequence"/>
</dbReference>
<dbReference type="Pfam" id="PF12738">
    <property type="entry name" value="PTCB-BRCT"/>
    <property type="match status" value="1"/>
</dbReference>
<proteinExistence type="predicted"/>
<organism evidence="3 4">
    <name type="scientific">[Myrmecia] bisecta</name>
    <dbReference type="NCBI Taxonomy" id="41462"/>
    <lineage>
        <taxon>Eukaryota</taxon>
        <taxon>Viridiplantae</taxon>
        <taxon>Chlorophyta</taxon>
        <taxon>core chlorophytes</taxon>
        <taxon>Trebouxiophyceae</taxon>
        <taxon>Trebouxiales</taxon>
        <taxon>Trebouxiaceae</taxon>
        <taxon>Myrmecia</taxon>
    </lineage>
</organism>
<dbReference type="EMBL" id="JALJOR010000008">
    <property type="protein sequence ID" value="KAK9813032.1"/>
    <property type="molecule type" value="Genomic_DNA"/>
</dbReference>
<feature type="compositionally biased region" description="Low complexity" evidence="1">
    <location>
        <begin position="135"/>
        <end position="154"/>
    </location>
</feature>
<evidence type="ECO:0000259" key="2">
    <source>
        <dbReference type="Pfam" id="PF12738"/>
    </source>
</evidence>
<gene>
    <name evidence="3" type="ORF">WJX72_007841</name>
</gene>